<evidence type="ECO:0000256" key="1">
    <source>
        <dbReference type="SAM" id="SignalP"/>
    </source>
</evidence>
<gene>
    <name evidence="2" type="ORF">HZZ13_02815</name>
</gene>
<evidence type="ECO:0000313" key="2">
    <source>
        <dbReference type="EMBL" id="MBH5396727.1"/>
    </source>
</evidence>
<comment type="caution">
    <text evidence="2">The sequence shown here is derived from an EMBL/GenBank/DDBJ whole genome shotgun (WGS) entry which is preliminary data.</text>
</comment>
<sequence length="96" mass="9856">MWNRLSIAAAAALLMGSVGANAAELPTYEVLGFPITPHQFVILGPANAQQGTPAAGVSAPILTPRQEARDEQIASNAARGITELALSPVVALDPAR</sequence>
<dbReference type="EMBL" id="JACCHP010000002">
    <property type="protein sequence ID" value="MBH5396727.1"/>
    <property type="molecule type" value="Genomic_DNA"/>
</dbReference>
<protein>
    <submittedName>
        <fullName evidence="2">Uncharacterized protein</fullName>
    </submittedName>
</protein>
<dbReference type="Proteomes" id="UP000807370">
    <property type="component" value="Unassembled WGS sequence"/>
</dbReference>
<feature type="chain" id="PRO_5047446485" evidence="1">
    <location>
        <begin position="23"/>
        <end position="96"/>
    </location>
</feature>
<dbReference type="RefSeq" id="WP_197958154.1">
    <property type="nucleotide sequence ID" value="NZ_JACCHP010000002.1"/>
</dbReference>
<keyword evidence="3" id="KW-1185">Reference proteome</keyword>
<reference evidence="2 3" key="1">
    <citation type="submission" date="2020-07" db="EMBL/GenBank/DDBJ databases">
        <title>Bradyrhizobium diversity isolated from nodules of indigenous legumes of Western Australia.</title>
        <authorList>
            <person name="Klepa M.S."/>
        </authorList>
    </citation>
    <scope>NUCLEOTIDE SEQUENCE [LARGE SCALE GENOMIC DNA]</scope>
    <source>
        <strain evidence="2 3">CNPSo 4010</strain>
    </source>
</reference>
<accession>A0ABS0PHQ9</accession>
<feature type="signal peptide" evidence="1">
    <location>
        <begin position="1"/>
        <end position="22"/>
    </location>
</feature>
<proteinExistence type="predicted"/>
<name>A0ABS0PHQ9_9BRAD</name>
<evidence type="ECO:0000313" key="3">
    <source>
        <dbReference type="Proteomes" id="UP000807370"/>
    </source>
</evidence>
<organism evidence="2 3">
    <name type="scientific">Bradyrhizobium agreste</name>
    <dbReference type="NCBI Taxonomy" id="2751811"/>
    <lineage>
        <taxon>Bacteria</taxon>
        <taxon>Pseudomonadati</taxon>
        <taxon>Pseudomonadota</taxon>
        <taxon>Alphaproteobacteria</taxon>
        <taxon>Hyphomicrobiales</taxon>
        <taxon>Nitrobacteraceae</taxon>
        <taxon>Bradyrhizobium</taxon>
    </lineage>
</organism>
<keyword evidence="1" id="KW-0732">Signal</keyword>